<protein>
    <submittedName>
        <fullName evidence="3">DUF3857 domain-containing protein</fullName>
    </submittedName>
</protein>
<name>A0ABW9RVP5_9BACT</name>
<dbReference type="InterPro" id="IPR002931">
    <property type="entry name" value="Transglutaminase-like"/>
</dbReference>
<evidence type="ECO:0000259" key="2">
    <source>
        <dbReference type="Pfam" id="PF12969"/>
    </source>
</evidence>
<dbReference type="EMBL" id="SMLW01000659">
    <property type="protein sequence ID" value="MTI28277.1"/>
    <property type="molecule type" value="Genomic_DNA"/>
</dbReference>
<gene>
    <name evidence="3" type="ORF">E1163_25195</name>
</gene>
<dbReference type="RefSeq" id="WP_155175651.1">
    <property type="nucleotide sequence ID" value="NZ_BAAAFL010000012.1"/>
</dbReference>
<reference evidence="3 4" key="1">
    <citation type="submission" date="2019-02" db="EMBL/GenBank/DDBJ databases">
        <authorList>
            <person name="Goldberg S.R."/>
            <person name="Haltli B.A."/>
            <person name="Correa H."/>
            <person name="Russell K.G."/>
        </authorList>
    </citation>
    <scope>NUCLEOTIDE SEQUENCE [LARGE SCALE GENOMIC DNA]</scope>
    <source>
        <strain evidence="3 4">JCM 16186</strain>
    </source>
</reference>
<comment type="caution">
    <text evidence="3">The sequence shown here is derived from an EMBL/GenBank/DDBJ whole genome shotgun (WGS) entry which is preliminary data.</text>
</comment>
<dbReference type="Gene3D" id="3.10.620.30">
    <property type="match status" value="1"/>
</dbReference>
<dbReference type="InterPro" id="IPR038765">
    <property type="entry name" value="Papain-like_cys_pep_sf"/>
</dbReference>
<organism evidence="3 4">
    <name type="scientific">Fulvivirga kasyanovii</name>
    <dbReference type="NCBI Taxonomy" id="396812"/>
    <lineage>
        <taxon>Bacteria</taxon>
        <taxon>Pseudomonadati</taxon>
        <taxon>Bacteroidota</taxon>
        <taxon>Cytophagia</taxon>
        <taxon>Cytophagales</taxon>
        <taxon>Fulvivirgaceae</taxon>
        <taxon>Fulvivirga</taxon>
    </lineage>
</organism>
<dbReference type="SUPFAM" id="SSF54001">
    <property type="entry name" value="Cysteine proteinases"/>
    <property type="match status" value="1"/>
</dbReference>
<dbReference type="Pfam" id="PF01841">
    <property type="entry name" value="Transglut_core"/>
    <property type="match status" value="1"/>
</dbReference>
<dbReference type="Proteomes" id="UP000798808">
    <property type="component" value="Unassembled WGS sequence"/>
</dbReference>
<dbReference type="Gene3D" id="2.60.40.3140">
    <property type="match status" value="1"/>
</dbReference>
<feature type="domain" description="DUF3857" evidence="2">
    <location>
        <begin position="64"/>
        <end position="221"/>
    </location>
</feature>
<evidence type="ECO:0000259" key="1">
    <source>
        <dbReference type="Pfam" id="PF01841"/>
    </source>
</evidence>
<sequence>MMSKLFLRKYKIHLLILGFGLLTGQALSQDVLNRNIPDSIKQNAKAIVISDEARFQVHSLRKTVLHRRTVITILNPQAANLGIKGINYDKSSSIVSFKAKCYDEHGKEIEDLKKSEFLDRSNISEVSLFEDNRVRIADLRRKVYPYTVEFEYEVEYKNLFQTPNWVVQPDEKIGVLKSSFEMAGPGELIPFYEVHNAPEPVKETSGTEVSLKWQFEHLKPVQFEPFGTNITFYTPVIYTTPHRFEYDGYPGEFTNWSNFGKWIKSLNTNRDQLPEATISKIKALVADAQTEKEKVKRIYSYLQQNTRYVSVQLGIGGFQPIEAITVDNVGYGDCKALSNYTKAMLKAAGIKSNYVLVEAGQYPRPLKKGFANSTFNHAILAVPMKNDTIWLECTSQTNPFGYLGKFTSDREVLLITEEGGVVVRTPAYQPEQNQQITVARVSIDDEGTGTVDMAVSYKGIQIENGNLDYYLRQGHEEQEKWIYRNSDISSFNLLDFKFELIEKDLPEIQQKSSLEIKKLASISGKRLFIRPNLNNKSTYIPEVLEQRKTPIVKQFSYYDTDSIIYTLPIGYVPEFVPEPLILESSFGKYTSQITIDGTRLIYTRTLLMEKGTYSKDIYEELISFYKKIARSDKQKVVMINKT</sequence>
<dbReference type="Gene3D" id="2.60.120.1130">
    <property type="match status" value="1"/>
</dbReference>
<evidence type="ECO:0000313" key="3">
    <source>
        <dbReference type="EMBL" id="MTI28277.1"/>
    </source>
</evidence>
<dbReference type="Pfam" id="PF12969">
    <property type="entry name" value="DUF3857"/>
    <property type="match status" value="1"/>
</dbReference>
<dbReference type="InterPro" id="IPR024618">
    <property type="entry name" value="DUF3857"/>
</dbReference>
<feature type="domain" description="Transglutaminase-like" evidence="1">
    <location>
        <begin position="283"/>
        <end position="390"/>
    </location>
</feature>
<accession>A0ABW9RVP5</accession>
<proteinExistence type="predicted"/>
<evidence type="ECO:0000313" key="4">
    <source>
        <dbReference type="Proteomes" id="UP000798808"/>
    </source>
</evidence>
<keyword evidence="4" id="KW-1185">Reference proteome</keyword>